<evidence type="ECO:0000313" key="2">
    <source>
        <dbReference type="EMBL" id="EDY20553.1"/>
    </source>
</evidence>
<dbReference type="eggNOG" id="COG3981">
    <property type="taxonomic scope" value="Bacteria"/>
</dbReference>
<dbReference type="GO" id="GO:0016747">
    <property type="term" value="F:acyltransferase activity, transferring groups other than amino-acyl groups"/>
    <property type="evidence" value="ECO:0007669"/>
    <property type="project" value="InterPro"/>
</dbReference>
<dbReference type="Proteomes" id="UP000005824">
    <property type="component" value="Unassembled WGS sequence"/>
</dbReference>
<feature type="domain" description="N-acetyltransferase" evidence="1">
    <location>
        <begin position="45"/>
        <end position="158"/>
    </location>
</feature>
<proteinExistence type="predicted"/>
<keyword evidence="3" id="KW-1185">Reference proteome</keyword>
<gene>
    <name evidence="2" type="ORF">CfE428DRAFT_1750</name>
</gene>
<evidence type="ECO:0000313" key="3">
    <source>
        <dbReference type="Proteomes" id="UP000005824"/>
    </source>
</evidence>
<dbReference type="Pfam" id="PF13302">
    <property type="entry name" value="Acetyltransf_3"/>
    <property type="match status" value="1"/>
</dbReference>
<dbReference type="SUPFAM" id="SSF55729">
    <property type="entry name" value="Acyl-CoA N-acyltransferases (Nat)"/>
    <property type="match status" value="1"/>
</dbReference>
<reference evidence="2 3" key="1">
    <citation type="journal article" date="2011" name="J. Bacteriol.">
        <title>Genome sequence of Chthoniobacter flavus Ellin428, an aerobic heterotrophic soil bacterium.</title>
        <authorList>
            <person name="Kant R."/>
            <person name="van Passel M.W."/>
            <person name="Palva A."/>
            <person name="Lucas S."/>
            <person name="Lapidus A."/>
            <person name="Glavina Del Rio T."/>
            <person name="Dalin E."/>
            <person name="Tice H."/>
            <person name="Bruce D."/>
            <person name="Goodwin L."/>
            <person name="Pitluck S."/>
            <person name="Larimer F.W."/>
            <person name="Land M.L."/>
            <person name="Hauser L."/>
            <person name="Sangwan P."/>
            <person name="de Vos W.M."/>
            <person name="Janssen P.H."/>
            <person name="Smidt H."/>
        </authorList>
    </citation>
    <scope>NUCLEOTIDE SEQUENCE [LARGE SCALE GENOMIC DNA]</scope>
    <source>
        <strain evidence="2 3">Ellin428</strain>
    </source>
</reference>
<protein>
    <submittedName>
        <fullName evidence="2">Acetyltransferase-like protein</fullName>
    </submittedName>
</protein>
<dbReference type="AlphaFoldDB" id="B4CYL2"/>
<organism evidence="2 3">
    <name type="scientific">Chthoniobacter flavus Ellin428</name>
    <dbReference type="NCBI Taxonomy" id="497964"/>
    <lineage>
        <taxon>Bacteria</taxon>
        <taxon>Pseudomonadati</taxon>
        <taxon>Verrucomicrobiota</taxon>
        <taxon>Spartobacteria</taxon>
        <taxon>Chthoniobacterales</taxon>
        <taxon>Chthoniobacteraceae</taxon>
        <taxon>Chthoniobacter</taxon>
    </lineage>
</organism>
<dbReference type="InterPro" id="IPR016181">
    <property type="entry name" value="Acyl_CoA_acyltransferase"/>
</dbReference>
<dbReference type="STRING" id="497964.CfE428DRAFT_1750"/>
<dbReference type="RefSeq" id="WP_006979076.1">
    <property type="nucleotide sequence ID" value="NZ_ABVL01000004.1"/>
</dbReference>
<comment type="caution">
    <text evidence="2">The sequence shown here is derived from an EMBL/GenBank/DDBJ whole genome shotgun (WGS) entry which is preliminary data.</text>
</comment>
<accession>B4CYL2</accession>
<dbReference type="InParanoid" id="B4CYL2"/>
<name>B4CYL2_9BACT</name>
<evidence type="ECO:0000259" key="1">
    <source>
        <dbReference type="Pfam" id="PF13302"/>
    </source>
</evidence>
<dbReference type="EMBL" id="ABVL01000004">
    <property type="protein sequence ID" value="EDY20553.1"/>
    <property type="molecule type" value="Genomic_DNA"/>
</dbReference>
<dbReference type="InterPro" id="IPR000182">
    <property type="entry name" value="GNAT_dom"/>
</dbReference>
<dbReference type="Gene3D" id="3.40.630.30">
    <property type="match status" value="1"/>
</dbReference>
<sequence length="187" mass="21131">MPRLKKKKQRSLPVAVSRGGTDTMELIAADDWRSSQTPESILPVPPETLSHEEVTLRFGRIVFGDPARGLVPYFHYRILIPVGMDAGHINFRIGDTAHVRNCVGHIGFEIAEWFRGNHFALKACQALAPFVRSVYNAVIITCDPDNYASRRTIEDLGALFTDEIDVPPNDPQYANGSRRKRRYTWIP</sequence>
<keyword evidence="2" id="KW-0808">Transferase</keyword>